<dbReference type="EMBL" id="FR824102">
    <property type="protein sequence ID" value="CCA18855.1"/>
    <property type="molecule type" value="Genomic_DNA"/>
</dbReference>
<dbReference type="HOGENOM" id="CLU_001650_6_0_1"/>
<proteinExistence type="predicted"/>
<accession>F0WCE0</accession>
<dbReference type="AlphaFoldDB" id="F0WCE0"/>
<gene>
    <name evidence="1" type="primary">AlNc14C57G4320</name>
    <name evidence="1" type="ORF">ALNC14_049980</name>
</gene>
<sequence length="236" mass="26122">MSALEIKDLGVMNKLVGLRISLDEEVGYVLDQEVSIDLLLKGYGLETANGVRAPIAEDFNDCNSQEPEYLPVTAANGNASVKNFQSLVGRATRQTHKPTMDDWKMAKRISRYLKETKMLKLQIGGVGVSSGDVKIDSWSEADFTADKSDQTDWGVTEHNGGRIHCGFTRGSELLGLRQLFQELGIKIAEPMKMKMDNQAAIKQLESEKSTASAKHVEIHFKFTCHYAHAQVVCQSS</sequence>
<name>F0WCE0_9STRA</name>
<organism evidence="1">
    <name type="scientific">Albugo laibachii Nc14</name>
    <dbReference type="NCBI Taxonomy" id="890382"/>
    <lineage>
        <taxon>Eukaryota</taxon>
        <taxon>Sar</taxon>
        <taxon>Stramenopiles</taxon>
        <taxon>Oomycota</taxon>
        <taxon>Peronosporomycetes</taxon>
        <taxon>Albuginales</taxon>
        <taxon>Albuginaceae</taxon>
        <taxon>Albugo</taxon>
    </lineage>
</organism>
<reference evidence="1" key="1">
    <citation type="journal article" date="2011" name="PLoS Biol.">
        <title>Gene gain and loss during evolution of obligate parasitism in the white rust pathogen of Arabidopsis thaliana.</title>
        <authorList>
            <person name="Kemen E."/>
            <person name="Gardiner A."/>
            <person name="Schultz-Larsen T."/>
            <person name="Kemen A.C."/>
            <person name="Balmuth A.L."/>
            <person name="Robert-Seilaniantz A."/>
            <person name="Bailey K."/>
            <person name="Holub E."/>
            <person name="Studholme D.J."/>
            <person name="Maclean D."/>
            <person name="Jones J.D."/>
        </authorList>
    </citation>
    <scope>NUCLEOTIDE SEQUENCE</scope>
</reference>
<evidence type="ECO:0000313" key="1">
    <source>
        <dbReference type="EMBL" id="CCA18855.1"/>
    </source>
</evidence>
<reference evidence="1" key="2">
    <citation type="submission" date="2011-02" db="EMBL/GenBank/DDBJ databases">
        <authorList>
            <person name="MacLean D."/>
        </authorList>
    </citation>
    <scope>NUCLEOTIDE SEQUENCE</scope>
</reference>
<protein>
    <submittedName>
        <fullName evidence="1">Pol polyprotein putative</fullName>
    </submittedName>
</protein>